<gene>
    <name evidence="1" type="ORF">G2720_27230</name>
</gene>
<proteinExistence type="predicted"/>
<dbReference type="AlphaFoldDB" id="A0A724WMN4"/>
<accession>A0A724WMN4</accession>
<name>A0A724WMN4_SALEP</name>
<protein>
    <submittedName>
        <fullName evidence="1">Uncharacterized protein</fullName>
    </submittedName>
</protein>
<comment type="caution">
    <text evidence="1">The sequence shown here is derived from an EMBL/GenBank/DDBJ whole genome shotgun (WGS) entry which is preliminary data.</text>
</comment>
<sequence>MANVDTLFQLFLNSIKKDNRILKKEYLVSEIGEKIFELTKDSYKSASFNYAMTSLFSKQKNRDYFILENDEL</sequence>
<dbReference type="EMBL" id="DAAQRD010000240">
    <property type="protein sequence ID" value="HAE0521487.1"/>
    <property type="molecule type" value="Genomic_DNA"/>
</dbReference>
<reference evidence="1" key="2">
    <citation type="submission" date="2019-01" db="EMBL/GenBank/DDBJ databases">
        <authorList>
            <consortium name="NCBI Pathogen Detection Project"/>
        </authorList>
    </citation>
    <scope>NUCLEOTIDE SEQUENCE</scope>
    <source>
        <strain evidence="1">P125109</strain>
    </source>
</reference>
<reference evidence="1" key="1">
    <citation type="journal article" date="2018" name="Genome Biol.">
        <title>SKESA: strategic k-mer extension for scrupulous assemblies.</title>
        <authorList>
            <person name="Souvorov A."/>
            <person name="Agarwala R."/>
            <person name="Lipman D.J."/>
        </authorList>
    </citation>
    <scope>NUCLEOTIDE SEQUENCE</scope>
    <source>
        <strain evidence="1">P125109</strain>
    </source>
</reference>
<organism evidence="1">
    <name type="scientific">Salmonella enteritidis PT4 (strain P125109)</name>
    <dbReference type="NCBI Taxonomy" id="550537"/>
    <lineage>
        <taxon>Bacteria</taxon>
        <taxon>Pseudomonadati</taxon>
        <taxon>Pseudomonadota</taxon>
        <taxon>Gammaproteobacteria</taxon>
        <taxon>Enterobacterales</taxon>
        <taxon>Enterobacteriaceae</taxon>
        <taxon>Salmonella</taxon>
    </lineage>
</organism>
<evidence type="ECO:0000313" key="1">
    <source>
        <dbReference type="EMBL" id="HAE0521487.1"/>
    </source>
</evidence>